<comment type="caution">
    <text evidence="1">The sequence shown here is derived from an EMBL/GenBank/DDBJ whole genome shotgun (WGS) entry which is preliminary data.</text>
</comment>
<dbReference type="EMBL" id="JAUTXU010000037">
    <property type="protein sequence ID" value="KAK3717378.1"/>
    <property type="molecule type" value="Genomic_DNA"/>
</dbReference>
<name>A0ACC3NHR5_9PEZI</name>
<keyword evidence="2" id="KW-1185">Reference proteome</keyword>
<proteinExistence type="predicted"/>
<reference evidence="1" key="1">
    <citation type="submission" date="2023-07" db="EMBL/GenBank/DDBJ databases">
        <title>Black Yeasts Isolated from many extreme environments.</title>
        <authorList>
            <person name="Coleine C."/>
            <person name="Stajich J.E."/>
            <person name="Selbmann L."/>
        </authorList>
    </citation>
    <scope>NUCLEOTIDE SEQUENCE</scope>
    <source>
        <strain evidence="1">CCFEE 5714</strain>
    </source>
</reference>
<sequence>MSGYEVEHNIPTNQQNQAPPRRRPDLSTFFSTLDHIDTSGTRQPHNAHAQPMPRDISAAFRNLANAFEMMRGGDEASNSGQGGVDDLLGNLVQSLIESAEHPPSEVQGVSDEFIEQLERVPKKSLKEDMSCPICSNPFLEGKTTMSVREITQC</sequence>
<protein>
    <submittedName>
        <fullName evidence="1">Uncharacterized protein</fullName>
    </submittedName>
</protein>
<evidence type="ECO:0000313" key="1">
    <source>
        <dbReference type="EMBL" id="KAK3717378.1"/>
    </source>
</evidence>
<gene>
    <name evidence="1" type="ORF">LTR37_005767</name>
</gene>
<dbReference type="Proteomes" id="UP001281147">
    <property type="component" value="Unassembled WGS sequence"/>
</dbReference>
<accession>A0ACC3NHR5</accession>
<organism evidence="1 2">
    <name type="scientific">Vermiconidia calcicola</name>
    <dbReference type="NCBI Taxonomy" id="1690605"/>
    <lineage>
        <taxon>Eukaryota</taxon>
        <taxon>Fungi</taxon>
        <taxon>Dikarya</taxon>
        <taxon>Ascomycota</taxon>
        <taxon>Pezizomycotina</taxon>
        <taxon>Dothideomycetes</taxon>
        <taxon>Dothideomycetidae</taxon>
        <taxon>Mycosphaerellales</taxon>
        <taxon>Extremaceae</taxon>
        <taxon>Vermiconidia</taxon>
    </lineage>
</organism>
<evidence type="ECO:0000313" key="2">
    <source>
        <dbReference type="Proteomes" id="UP001281147"/>
    </source>
</evidence>